<reference evidence="2 3" key="1">
    <citation type="journal article" date="2007" name="Genome Res.">
        <title>Genome sequence of a proteolytic (Group I) Clostridium botulinum strain Hall A and comparative analysis of the clostridial genomes.</title>
        <authorList>
            <person name="Sebaihia M."/>
            <person name="Peck M.W."/>
            <person name="Minton N.P."/>
            <person name="Thomson N.R."/>
            <person name="Holden M.T.G."/>
            <person name="Mitchell W.J."/>
            <person name="Carter A.T."/>
            <person name="Bentley S.D."/>
            <person name="Mason D.R."/>
            <person name="Crossman L."/>
            <person name="Paul C.J."/>
            <person name="Ivens A."/>
            <person name="Wells-Bennik M.H.J."/>
            <person name="Davis I.J."/>
            <person name="Cerdeno-Tarraga A.M."/>
            <person name="Churcher C."/>
            <person name="Quail M.A."/>
            <person name="Chillingworth T."/>
            <person name="Feltwell T."/>
            <person name="Fraser A."/>
            <person name="Goodhead I."/>
            <person name="Hance Z."/>
            <person name="Jagels K."/>
            <person name="Larke N."/>
            <person name="Maddison M."/>
            <person name="Moule S."/>
            <person name="Mungall K."/>
            <person name="Norbertczak H."/>
            <person name="Rabbinowitsch E."/>
            <person name="Sanders M."/>
            <person name="Simmonds M."/>
            <person name="White B."/>
            <person name="Whithead S."/>
            <person name="Parkhill J."/>
        </authorList>
    </citation>
    <scope>NUCLEOTIDE SEQUENCE [LARGE SCALE GENOMIC DNA]</scope>
    <source>
        <strain evidence="3">Hall / ATCC 3502 / NCTC 13319 / Type A [Sanger]</strain>
    </source>
</reference>
<gene>
    <name evidence="2" type="ordered locus">CBO1313</name>
</gene>
<accession>A7G351</accession>
<name>A5I1E8_CLOBH</name>
<dbReference type="EMBL" id="AM412317">
    <property type="protein sequence ID" value="CAL82860.1"/>
    <property type="molecule type" value="Genomic_DNA"/>
</dbReference>
<evidence type="ECO:0000313" key="3">
    <source>
        <dbReference type="Proteomes" id="UP000001986"/>
    </source>
</evidence>
<keyword evidence="3" id="KW-1185">Reference proteome</keyword>
<dbReference type="AlphaFoldDB" id="A5I1E8"/>
<dbReference type="GeneID" id="5185568"/>
<evidence type="ECO:0000256" key="1">
    <source>
        <dbReference type="SAM" id="Phobius"/>
    </source>
</evidence>
<dbReference type="Proteomes" id="UP000001986">
    <property type="component" value="Chromosome"/>
</dbReference>
<keyword evidence="1" id="KW-0812">Transmembrane</keyword>
<dbReference type="HOGENOM" id="CLU_2768386_0_0_9"/>
<dbReference type="KEGG" id="cbh:CLC_1350"/>
<organism evidence="2 3">
    <name type="scientific">Clostridium botulinum (strain Hall / ATCC 3502 / NCTC 13319 / Type A)</name>
    <dbReference type="NCBI Taxonomy" id="441771"/>
    <lineage>
        <taxon>Bacteria</taxon>
        <taxon>Bacillati</taxon>
        <taxon>Bacillota</taxon>
        <taxon>Clostridia</taxon>
        <taxon>Eubacteriales</taxon>
        <taxon>Clostridiaceae</taxon>
        <taxon>Clostridium</taxon>
    </lineage>
</organism>
<protein>
    <submittedName>
        <fullName evidence="2">Hypothetical membrane protein</fullName>
    </submittedName>
</protein>
<accession>A5I1E8</accession>
<dbReference type="RefSeq" id="WP_003391739.1">
    <property type="nucleotide sequence ID" value="NC_009698.1"/>
</dbReference>
<dbReference type="KEGG" id="cbo:CBO1313"/>
<keyword evidence="1" id="KW-0472">Membrane</keyword>
<feature type="transmembrane region" description="Helical" evidence="1">
    <location>
        <begin position="43"/>
        <end position="65"/>
    </location>
</feature>
<sequence>MNISKSGLTFLQFALSFIIYKLLMNSFNFNYNLFSDKFNILKFFMDFGCWVIVYLIVCFIFSKLVTIKKVSRILF</sequence>
<proteinExistence type="predicted"/>
<keyword evidence="1" id="KW-1133">Transmembrane helix</keyword>
<feature type="transmembrane region" description="Helical" evidence="1">
    <location>
        <begin position="7"/>
        <end position="23"/>
    </location>
</feature>
<evidence type="ECO:0000313" key="2">
    <source>
        <dbReference type="EMBL" id="CAL82860.1"/>
    </source>
</evidence>